<dbReference type="AlphaFoldDB" id="A0A3B1BWE6"/>
<dbReference type="InterPro" id="IPR046342">
    <property type="entry name" value="CBS_dom_sf"/>
</dbReference>
<dbReference type="EMBL" id="UOGC01000135">
    <property type="protein sequence ID" value="VAX22269.1"/>
    <property type="molecule type" value="Genomic_DNA"/>
</dbReference>
<proteinExistence type="predicted"/>
<accession>A0A3B1BWE6</accession>
<name>A0A3B1BWE6_9ZZZZ</name>
<evidence type="ECO:0000256" key="1">
    <source>
        <dbReference type="ARBA" id="ARBA00022737"/>
    </source>
</evidence>
<dbReference type="PANTHER" id="PTHR48108:SF26">
    <property type="entry name" value="CBS DOMAIN-CONTAINING PROTEIN DDB_G0289609"/>
    <property type="match status" value="1"/>
</dbReference>
<dbReference type="SMART" id="SM00116">
    <property type="entry name" value="CBS"/>
    <property type="match status" value="2"/>
</dbReference>
<keyword evidence="1" id="KW-0677">Repeat</keyword>
<dbReference type="PROSITE" id="PS51371">
    <property type="entry name" value="CBS"/>
    <property type="match status" value="2"/>
</dbReference>
<feature type="domain" description="CBS" evidence="2">
    <location>
        <begin position="8"/>
        <end position="65"/>
    </location>
</feature>
<dbReference type="Gene3D" id="3.10.580.10">
    <property type="entry name" value="CBS-domain"/>
    <property type="match status" value="1"/>
</dbReference>
<dbReference type="InterPro" id="IPR000644">
    <property type="entry name" value="CBS_dom"/>
</dbReference>
<dbReference type="PANTHER" id="PTHR48108">
    <property type="entry name" value="CBS DOMAIN-CONTAINING PROTEIN CBSX2, CHLOROPLASTIC"/>
    <property type="match status" value="1"/>
</dbReference>
<reference evidence="3" key="1">
    <citation type="submission" date="2018-06" db="EMBL/GenBank/DDBJ databases">
        <authorList>
            <person name="Zhirakovskaya E."/>
        </authorList>
    </citation>
    <scope>NUCLEOTIDE SEQUENCE</scope>
</reference>
<sequence>MTKVKDIMTEDPMTVSPTTSVRDLAVSLIEKNYTGAPVVDEDGTLVGVVTESDLIYQHKNLHLPTVITLFDSVLTLGGSHELETQIKKMLGSEVADIMTKEILSVDEETSLDDVATIMSEKGKHYLPVLRAEKLVGVVDRSDVVRAIIKEN</sequence>
<gene>
    <name evidence="3" type="ORF">MNBD_NITROSPINAE01-870</name>
</gene>
<dbReference type="SUPFAM" id="SSF54631">
    <property type="entry name" value="CBS-domain pair"/>
    <property type="match status" value="1"/>
</dbReference>
<dbReference type="CDD" id="cd04586">
    <property type="entry name" value="CBS_pair_BON_assoc"/>
    <property type="match status" value="1"/>
</dbReference>
<dbReference type="InterPro" id="IPR051462">
    <property type="entry name" value="CBS_domain-containing"/>
</dbReference>
<feature type="domain" description="CBS" evidence="2">
    <location>
        <begin position="98"/>
        <end position="151"/>
    </location>
</feature>
<evidence type="ECO:0000259" key="2">
    <source>
        <dbReference type="PROSITE" id="PS51371"/>
    </source>
</evidence>
<evidence type="ECO:0000313" key="3">
    <source>
        <dbReference type="EMBL" id="VAX22269.1"/>
    </source>
</evidence>
<dbReference type="Pfam" id="PF00571">
    <property type="entry name" value="CBS"/>
    <property type="match status" value="2"/>
</dbReference>
<organism evidence="3">
    <name type="scientific">hydrothermal vent metagenome</name>
    <dbReference type="NCBI Taxonomy" id="652676"/>
    <lineage>
        <taxon>unclassified sequences</taxon>
        <taxon>metagenomes</taxon>
        <taxon>ecological metagenomes</taxon>
    </lineage>
</organism>
<protein>
    <submittedName>
        <fullName evidence="3">CBS domain protein sometimes clustered with YjeE</fullName>
    </submittedName>
</protein>